<dbReference type="SMART" id="SM01381">
    <property type="entry name" value="7TM_GPCR_Srsx"/>
    <property type="match status" value="1"/>
</dbReference>
<dbReference type="InterPro" id="IPR017452">
    <property type="entry name" value="GPCR_Rhodpsn_7TM"/>
</dbReference>
<reference evidence="15 16" key="1">
    <citation type="journal article" date="2017" name="Nat. Ecol. Evol.">
        <title>Scallop genome provides insights into evolution of bilaterian karyotype and development.</title>
        <authorList>
            <person name="Wang S."/>
            <person name="Zhang J."/>
            <person name="Jiao W."/>
            <person name="Li J."/>
            <person name="Xun X."/>
            <person name="Sun Y."/>
            <person name="Guo X."/>
            <person name="Huan P."/>
            <person name="Dong B."/>
            <person name="Zhang L."/>
            <person name="Hu X."/>
            <person name="Sun X."/>
            <person name="Wang J."/>
            <person name="Zhao C."/>
            <person name="Wang Y."/>
            <person name="Wang D."/>
            <person name="Huang X."/>
            <person name="Wang R."/>
            <person name="Lv J."/>
            <person name="Li Y."/>
            <person name="Zhang Z."/>
            <person name="Liu B."/>
            <person name="Lu W."/>
            <person name="Hui Y."/>
            <person name="Liang J."/>
            <person name="Zhou Z."/>
            <person name="Hou R."/>
            <person name="Li X."/>
            <person name="Liu Y."/>
            <person name="Li H."/>
            <person name="Ning X."/>
            <person name="Lin Y."/>
            <person name="Zhao L."/>
            <person name="Xing Q."/>
            <person name="Dou J."/>
            <person name="Li Y."/>
            <person name="Mao J."/>
            <person name="Guo H."/>
            <person name="Dou H."/>
            <person name="Li T."/>
            <person name="Mu C."/>
            <person name="Jiang W."/>
            <person name="Fu Q."/>
            <person name="Fu X."/>
            <person name="Miao Y."/>
            <person name="Liu J."/>
            <person name="Yu Q."/>
            <person name="Li R."/>
            <person name="Liao H."/>
            <person name="Li X."/>
            <person name="Kong Y."/>
            <person name="Jiang Z."/>
            <person name="Chourrout D."/>
            <person name="Li R."/>
            <person name="Bao Z."/>
        </authorList>
    </citation>
    <scope>NUCLEOTIDE SEQUENCE [LARGE SCALE GENOMIC DNA]</scope>
    <source>
        <strain evidence="15 16">PY_sf001</strain>
    </source>
</reference>
<dbReference type="Gene3D" id="1.20.1070.10">
    <property type="entry name" value="Rhodopsin 7-helix transmembrane proteins"/>
    <property type="match status" value="1"/>
</dbReference>
<dbReference type="AlphaFoldDB" id="A0A210QY69"/>
<keyword evidence="6 12" id="KW-0297">G-protein coupled receptor</keyword>
<feature type="transmembrane region" description="Helical" evidence="13">
    <location>
        <begin position="124"/>
        <end position="150"/>
    </location>
</feature>
<evidence type="ECO:0000256" key="12">
    <source>
        <dbReference type="RuleBase" id="RU000688"/>
    </source>
</evidence>
<accession>A0A210QY69</accession>
<dbReference type="Proteomes" id="UP000242188">
    <property type="component" value="Unassembled WGS sequence"/>
</dbReference>
<dbReference type="PANTHER" id="PTHR45695">
    <property type="entry name" value="LEUCOKININ RECEPTOR-RELATED"/>
    <property type="match status" value="1"/>
</dbReference>
<evidence type="ECO:0000259" key="14">
    <source>
        <dbReference type="PROSITE" id="PS50262"/>
    </source>
</evidence>
<dbReference type="PROSITE" id="PS00237">
    <property type="entry name" value="G_PROTEIN_RECEP_F1_1"/>
    <property type="match status" value="1"/>
</dbReference>
<dbReference type="GO" id="GO:0005886">
    <property type="term" value="C:plasma membrane"/>
    <property type="evidence" value="ECO:0007669"/>
    <property type="project" value="UniProtKB-SubCell"/>
</dbReference>
<name>A0A210QY69_MIZYE</name>
<keyword evidence="7 13" id="KW-0472">Membrane</keyword>
<evidence type="ECO:0000256" key="10">
    <source>
        <dbReference type="ARBA" id="ARBA00023180"/>
    </source>
</evidence>
<dbReference type="GO" id="GO:0004983">
    <property type="term" value="F:neuropeptide Y receptor activity"/>
    <property type="evidence" value="ECO:0007669"/>
    <property type="project" value="InterPro"/>
</dbReference>
<keyword evidence="3" id="KW-1003">Cell membrane</keyword>
<dbReference type="PROSITE" id="PS50262">
    <property type="entry name" value="G_PROTEIN_RECEP_F1_2"/>
    <property type="match status" value="1"/>
</dbReference>
<evidence type="ECO:0000256" key="11">
    <source>
        <dbReference type="ARBA" id="ARBA00023224"/>
    </source>
</evidence>
<evidence type="ECO:0000256" key="5">
    <source>
        <dbReference type="ARBA" id="ARBA00022989"/>
    </source>
</evidence>
<feature type="domain" description="G-protein coupled receptors family 1 profile" evidence="14">
    <location>
        <begin position="103"/>
        <end position="358"/>
    </location>
</feature>
<dbReference type="EMBL" id="NEDP02001298">
    <property type="protein sequence ID" value="OWF53642.1"/>
    <property type="molecule type" value="Genomic_DNA"/>
</dbReference>
<dbReference type="InterPro" id="IPR000276">
    <property type="entry name" value="GPCR_Rhodpsn"/>
</dbReference>
<evidence type="ECO:0000256" key="9">
    <source>
        <dbReference type="ARBA" id="ARBA00023170"/>
    </source>
</evidence>
<feature type="transmembrane region" description="Helical" evidence="13">
    <location>
        <begin position="204"/>
        <end position="224"/>
    </location>
</feature>
<dbReference type="OrthoDB" id="2132067at2759"/>
<dbReference type="PRINTS" id="PR00237">
    <property type="entry name" value="GPCRRHODOPSN"/>
</dbReference>
<keyword evidence="4 12" id="KW-0812">Transmembrane</keyword>
<dbReference type="PANTHER" id="PTHR45695:SF23">
    <property type="entry name" value="GALANIN-LIKE G-PROTEIN COUPLED RECEPTOR NPR-9"/>
    <property type="match status" value="1"/>
</dbReference>
<dbReference type="SUPFAM" id="SSF81321">
    <property type="entry name" value="Family A G protein-coupled receptor-like"/>
    <property type="match status" value="1"/>
</dbReference>
<evidence type="ECO:0000256" key="2">
    <source>
        <dbReference type="ARBA" id="ARBA00010663"/>
    </source>
</evidence>
<dbReference type="STRING" id="6573.A0A210QY69"/>
<protein>
    <submittedName>
        <fullName evidence="15">Allatostatin-A receptor</fullName>
    </submittedName>
</protein>
<proteinExistence type="inferred from homology"/>
<feature type="transmembrane region" description="Helical" evidence="13">
    <location>
        <begin position="162"/>
        <end position="183"/>
    </location>
</feature>
<evidence type="ECO:0000256" key="1">
    <source>
        <dbReference type="ARBA" id="ARBA00004651"/>
    </source>
</evidence>
<sequence length="400" mass="45154">MTHGTFANFSSNAPRKTKKHNFKKKFTFVNCILLHTGYYIDVLEMTEIGTTPNPYNSSVSFVNTSQYVINTLSMSQSSWDLKNIGRLVVLILMFLTSIAGIVGNASVILTVFLNRRMLNPTTILVVNLAVADLSFIVFLVIGTVTVIYAFPSWAFANIWCKAMFYISHVNVSASVITLVLISVDRYLVVVYPIESRTIINKRNAYICVCLSWIISLPINIPVIFEYSQVGTYAISKCVDINIFYGNYVAALRFHACLFVFCFAIPLTVMCTLYVNVIKTLVCGVRPRGGQNTKSMRMKKRVTRMLLIVTVIFAVCCLPIHVYRLLMASGNDSPTRHTYMVMLSHLLITINSCANPIVYAFLSTNFRRSFRRTVLCKKRTSVFSSISSKEEVSTSRKRTTY</sequence>
<comment type="caution">
    <text evidence="15">The sequence shown here is derived from an EMBL/GenBank/DDBJ whole genome shotgun (WGS) entry which is preliminary data.</text>
</comment>
<keyword evidence="11 12" id="KW-0807">Transducer</keyword>
<evidence type="ECO:0000256" key="8">
    <source>
        <dbReference type="ARBA" id="ARBA00023157"/>
    </source>
</evidence>
<keyword evidence="8" id="KW-1015">Disulfide bond</keyword>
<gene>
    <name evidence="15" type="ORF">KP79_PYT05257</name>
</gene>
<evidence type="ECO:0000256" key="6">
    <source>
        <dbReference type="ARBA" id="ARBA00023040"/>
    </source>
</evidence>
<evidence type="ECO:0000313" key="16">
    <source>
        <dbReference type="Proteomes" id="UP000242188"/>
    </source>
</evidence>
<dbReference type="PRINTS" id="PR01012">
    <property type="entry name" value="NRPEPTIDEYR"/>
</dbReference>
<feature type="transmembrane region" description="Helical" evidence="13">
    <location>
        <begin position="305"/>
        <end position="325"/>
    </location>
</feature>
<feature type="transmembrane region" description="Helical" evidence="13">
    <location>
        <begin position="87"/>
        <end position="112"/>
    </location>
</feature>
<organism evidence="15 16">
    <name type="scientific">Mizuhopecten yessoensis</name>
    <name type="common">Japanese scallop</name>
    <name type="synonym">Patinopecten yessoensis</name>
    <dbReference type="NCBI Taxonomy" id="6573"/>
    <lineage>
        <taxon>Eukaryota</taxon>
        <taxon>Metazoa</taxon>
        <taxon>Spiralia</taxon>
        <taxon>Lophotrochozoa</taxon>
        <taxon>Mollusca</taxon>
        <taxon>Bivalvia</taxon>
        <taxon>Autobranchia</taxon>
        <taxon>Pteriomorphia</taxon>
        <taxon>Pectinida</taxon>
        <taxon>Pectinoidea</taxon>
        <taxon>Pectinidae</taxon>
        <taxon>Mizuhopecten</taxon>
    </lineage>
</organism>
<dbReference type="InterPro" id="IPR000611">
    <property type="entry name" value="NPY_rcpt"/>
</dbReference>
<feature type="transmembrane region" description="Helical" evidence="13">
    <location>
        <begin position="337"/>
        <end position="361"/>
    </location>
</feature>
<evidence type="ECO:0000256" key="7">
    <source>
        <dbReference type="ARBA" id="ARBA00023136"/>
    </source>
</evidence>
<keyword evidence="10" id="KW-0325">Glycoprotein</keyword>
<comment type="subcellular location">
    <subcellularLocation>
        <location evidence="1">Cell membrane</location>
        <topology evidence="1">Multi-pass membrane protein</topology>
    </subcellularLocation>
</comment>
<comment type="similarity">
    <text evidence="2 12">Belongs to the G-protein coupled receptor 1 family.</text>
</comment>
<evidence type="ECO:0000256" key="3">
    <source>
        <dbReference type="ARBA" id="ARBA00022475"/>
    </source>
</evidence>
<feature type="transmembrane region" description="Helical" evidence="13">
    <location>
        <begin position="257"/>
        <end position="284"/>
    </location>
</feature>
<evidence type="ECO:0000313" key="15">
    <source>
        <dbReference type="EMBL" id="OWF53642.1"/>
    </source>
</evidence>
<keyword evidence="16" id="KW-1185">Reference proteome</keyword>
<keyword evidence="5 13" id="KW-1133">Transmembrane helix</keyword>
<keyword evidence="9 12" id="KW-0675">Receptor</keyword>
<evidence type="ECO:0000256" key="13">
    <source>
        <dbReference type="SAM" id="Phobius"/>
    </source>
</evidence>
<dbReference type="Pfam" id="PF00001">
    <property type="entry name" value="7tm_1"/>
    <property type="match status" value="1"/>
</dbReference>
<evidence type="ECO:0000256" key="4">
    <source>
        <dbReference type="ARBA" id="ARBA00022692"/>
    </source>
</evidence>